<feature type="region of interest" description="Disordered" evidence="1">
    <location>
        <begin position="44"/>
        <end position="71"/>
    </location>
</feature>
<reference evidence="2" key="1">
    <citation type="submission" date="2017-07" db="EMBL/GenBank/DDBJ databases">
        <title>Taro Niue Genome Assembly and Annotation.</title>
        <authorList>
            <person name="Atibalentja N."/>
            <person name="Keating K."/>
            <person name="Fields C.J."/>
        </authorList>
    </citation>
    <scope>NUCLEOTIDE SEQUENCE</scope>
    <source>
        <strain evidence="2">Niue_2</strain>
        <tissue evidence="2">Leaf</tissue>
    </source>
</reference>
<organism evidence="2 3">
    <name type="scientific">Colocasia esculenta</name>
    <name type="common">Wild taro</name>
    <name type="synonym">Arum esculentum</name>
    <dbReference type="NCBI Taxonomy" id="4460"/>
    <lineage>
        <taxon>Eukaryota</taxon>
        <taxon>Viridiplantae</taxon>
        <taxon>Streptophyta</taxon>
        <taxon>Embryophyta</taxon>
        <taxon>Tracheophyta</taxon>
        <taxon>Spermatophyta</taxon>
        <taxon>Magnoliopsida</taxon>
        <taxon>Liliopsida</taxon>
        <taxon>Araceae</taxon>
        <taxon>Aroideae</taxon>
        <taxon>Colocasieae</taxon>
        <taxon>Colocasia</taxon>
    </lineage>
</organism>
<comment type="caution">
    <text evidence="2">The sequence shown here is derived from an EMBL/GenBank/DDBJ whole genome shotgun (WGS) entry which is preliminary data.</text>
</comment>
<evidence type="ECO:0000313" key="3">
    <source>
        <dbReference type="Proteomes" id="UP000652761"/>
    </source>
</evidence>
<dbReference type="EMBL" id="NMUH01000552">
    <property type="protein sequence ID" value="MQL81187.1"/>
    <property type="molecule type" value="Genomic_DNA"/>
</dbReference>
<dbReference type="Proteomes" id="UP000652761">
    <property type="component" value="Unassembled WGS sequence"/>
</dbReference>
<keyword evidence="3" id="KW-1185">Reference proteome</keyword>
<gene>
    <name evidence="2" type="ORF">Taro_013644</name>
</gene>
<evidence type="ECO:0000256" key="1">
    <source>
        <dbReference type="SAM" id="MobiDB-lite"/>
    </source>
</evidence>
<accession>A0A843UG46</accession>
<protein>
    <submittedName>
        <fullName evidence="2">Uncharacterized protein</fullName>
    </submittedName>
</protein>
<evidence type="ECO:0000313" key="2">
    <source>
        <dbReference type="EMBL" id="MQL81187.1"/>
    </source>
</evidence>
<dbReference type="AlphaFoldDB" id="A0A843UG46"/>
<proteinExistence type="predicted"/>
<sequence length="102" mass="10543">MYDGFTCCIGILQKNFTKLILSFLEVPDKLTGINAIKIVTASGSPSVPSRVAAGSGEFTPPQPRVPVAGPASVSPSLAAGSMPEDVVSLQEGGGNFYESTLR</sequence>
<name>A0A843UG46_COLES</name>